<dbReference type="PATRIC" id="fig|1204738.3.peg.208"/>
<dbReference type="GO" id="GO:0009450">
    <property type="term" value="P:gamma-aminobutyric acid catabolic process"/>
    <property type="evidence" value="ECO:0007669"/>
    <property type="project" value="InterPro"/>
</dbReference>
<dbReference type="InterPro" id="IPR016162">
    <property type="entry name" value="Ald_DH_N"/>
</dbReference>
<evidence type="ECO:0000256" key="3">
    <source>
        <dbReference type="PROSITE-ProRule" id="PRU10007"/>
    </source>
</evidence>
<organism evidence="7 8">
    <name type="scientific">Vreelandella titanicae BH1</name>
    <dbReference type="NCBI Taxonomy" id="1204738"/>
    <lineage>
        <taxon>Bacteria</taxon>
        <taxon>Pseudomonadati</taxon>
        <taxon>Pseudomonadota</taxon>
        <taxon>Gammaproteobacteria</taxon>
        <taxon>Oceanospirillales</taxon>
        <taxon>Halomonadaceae</taxon>
        <taxon>Vreelandella</taxon>
    </lineage>
</organism>
<dbReference type="InterPro" id="IPR015590">
    <property type="entry name" value="Aldehyde_DH_dom"/>
</dbReference>
<dbReference type="FunFam" id="3.40.605.10:FF:000005">
    <property type="entry name" value="Succinate-semialdehyde dehydrogenase I"/>
    <property type="match status" value="1"/>
</dbReference>
<dbReference type="AlphaFoldDB" id="L9UCF7"/>
<sequence length="507" mass="54120">MAGVERRQPIKKPPSLGQGKTMSSVALKNSELLREQAFINAQWCDADSAATLTVTNPATGEALARVPSMGASETRRAIESAEAAWPAWRARPAAERAALLERWHALILANSDDLAVLMTLEQGKPLAESRGEVQYGASFIKWFAEEARRAYGETIPSPSADRRIVILKQPVGVCGAITPWNFPIAMITRKCAPALAAGCPIVIKPSELTPLSALALAVLADQAGFPPGVINIVTGLPEGIGGELTSNPTVRKLSFTGSTRVGSLLMRQSADDIKRLSLELGGNAPLIIFDDADLELAVAGAMASKFRNAGQTCVCANRILVQSGIHDRFVARLATEIEALRSGNGMEEGTTIGPLINDQAVSKVARHIDDALSHGAELVLGEVPSGQDRFVAPVLIKNVTEAMLITQEETFGPVAPIMQFEHEEDALRIANATPYGLAAYFFTESVRRAWRVGEALEFGMVGLNTGSISMEVAPFGGMKQSGLGREGARQGLDEYLEEKAFHMGGLN</sequence>
<feature type="active site" evidence="3">
    <location>
        <position position="279"/>
    </location>
</feature>
<feature type="domain" description="Aldehyde dehydrogenase" evidence="6">
    <location>
        <begin position="43"/>
        <end position="500"/>
    </location>
</feature>
<feature type="region of interest" description="Disordered" evidence="5">
    <location>
        <begin position="1"/>
        <end position="22"/>
    </location>
</feature>
<dbReference type="PANTHER" id="PTHR43353:SF5">
    <property type="entry name" value="SUCCINATE-SEMIALDEHYDE DEHYDROGENASE, MITOCHONDRIAL"/>
    <property type="match status" value="1"/>
</dbReference>
<name>L9UCF7_9GAMM</name>
<comment type="similarity">
    <text evidence="1 4">Belongs to the aldehyde dehydrogenase family.</text>
</comment>
<dbReference type="SUPFAM" id="SSF53720">
    <property type="entry name" value="ALDH-like"/>
    <property type="match status" value="1"/>
</dbReference>
<accession>L9UCF7</accession>
<reference evidence="7 8" key="1">
    <citation type="journal article" date="2013" name="Genome Announc.">
        <title>Draft Genome of the Marine Gammaproteobacterium Halomonas titanicae.</title>
        <authorList>
            <person name="Sanchez-Porro C."/>
            <person name="de la Haba R.R."/>
            <person name="Cruz-Hernandez N."/>
            <person name="Gonzalez J.M."/>
            <person name="Reyes-Guirao C."/>
            <person name="Navarro-Sampedro L."/>
            <person name="Carballo M."/>
            <person name="Ventosa A."/>
        </authorList>
    </citation>
    <scope>NUCLEOTIDE SEQUENCE [LARGE SCALE GENOMIC DNA]</scope>
    <source>
        <strain evidence="7 8">BH1</strain>
    </source>
</reference>
<dbReference type="Gene3D" id="3.40.309.10">
    <property type="entry name" value="Aldehyde Dehydrogenase, Chain A, domain 2"/>
    <property type="match status" value="1"/>
</dbReference>
<dbReference type="InterPro" id="IPR016160">
    <property type="entry name" value="Ald_DH_CS_CYS"/>
</dbReference>
<evidence type="ECO:0000256" key="5">
    <source>
        <dbReference type="SAM" id="MobiDB-lite"/>
    </source>
</evidence>
<evidence type="ECO:0000313" key="8">
    <source>
        <dbReference type="Proteomes" id="UP000011651"/>
    </source>
</evidence>
<dbReference type="InterPro" id="IPR016163">
    <property type="entry name" value="Ald_DH_C"/>
</dbReference>
<proteinExistence type="inferred from homology"/>
<evidence type="ECO:0000256" key="2">
    <source>
        <dbReference type="ARBA" id="ARBA00023002"/>
    </source>
</evidence>
<dbReference type="Gene3D" id="3.40.605.10">
    <property type="entry name" value="Aldehyde Dehydrogenase, Chain A, domain 1"/>
    <property type="match status" value="1"/>
</dbReference>
<dbReference type="InterPro" id="IPR016161">
    <property type="entry name" value="Ald_DH/histidinol_DH"/>
</dbReference>
<dbReference type="InterPro" id="IPR029510">
    <property type="entry name" value="Ald_DH_CS_GLU"/>
</dbReference>
<dbReference type="EMBL" id="AOPO01000001">
    <property type="protein sequence ID" value="ELY22534.1"/>
    <property type="molecule type" value="Genomic_DNA"/>
</dbReference>
<dbReference type="PANTHER" id="PTHR43353">
    <property type="entry name" value="SUCCINATE-SEMIALDEHYDE DEHYDROGENASE, MITOCHONDRIAL"/>
    <property type="match status" value="1"/>
</dbReference>
<dbReference type="CDD" id="cd07103">
    <property type="entry name" value="ALDH_F5_SSADH_GabD"/>
    <property type="match status" value="1"/>
</dbReference>
<dbReference type="InterPro" id="IPR050740">
    <property type="entry name" value="Aldehyde_DH_Superfamily"/>
</dbReference>
<dbReference type="InterPro" id="IPR010102">
    <property type="entry name" value="Succ_semiAld_DH"/>
</dbReference>
<dbReference type="PROSITE" id="PS00070">
    <property type="entry name" value="ALDEHYDE_DEHYDR_CYS"/>
    <property type="match status" value="1"/>
</dbReference>
<dbReference type="NCBIfam" id="TIGR01780">
    <property type="entry name" value="SSADH"/>
    <property type="match status" value="1"/>
</dbReference>
<protein>
    <submittedName>
        <fullName evidence="7">Succinic semialdehyde dehydrogenase</fullName>
    </submittedName>
</protein>
<evidence type="ECO:0000259" key="6">
    <source>
        <dbReference type="Pfam" id="PF00171"/>
    </source>
</evidence>
<dbReference type="PROSITE" id="PS00687">
    <property type="entry name" value="ALDEHYDE_DEHYDR_GLU"/>
    <property type="match status" value="1"/>
</dbReference>
<dbReference type="GO" id="GO:0004777">
    <property type="term" value="F:succinate-semialdehyde dehydrogenase (NAD+) activity"/>
    <property type="evidence" value="ECO:0007669"/>
    <property type="project" value="TreeGrafter"/>
</dbReference>
<gene>
    <name evidence="7" type="ORF">HALTITAN_0146</name>
</gene>
<evidence type="ECO:0000256" key="1">
    <source>
        <dbReference type="ARBA" id="ARBA00009986"/>
    </source>
</evidence>
<dbReference type="FunFam" id="3.40.309.10:FF:000004">
    <property type="entry name" value="Succinate-semialdehyde dehydrogenase I"/>
    <property type="match status" value="1"/>
</dbReference>
<comment type="caution">
    <text evidence="7">The sequence shown here is derived from an EMBL/GenBank/DDBJ whole genome shotgun (WGS) entry which is preliminary data.</text>
</comment>
<evidence type="ECO:0000256" key="4">
    <source>
        <dbReference type="RuleBase" id="RU003345"/>
    </source>
</evidence>
<dbReference type="Pfam" id="PF00171">
    <property type="entry name" value="Aldedh"/>
    <property type="match status" value="1"/>
</dbReference>
<keyword evidence="2 4" id="KW-0560">Oxidoreductase</keyword>
<dbReference type="Proteomes" id="UP000011651">
    <property type="component" value="Unassembled WGS sequence"/>
</dbReference>
<evidence type="ECO:0000313" key="7">
    <source>
        <dbReference type="EMBL" id="ELY22534.1"/>
    </source>
</evidence>